<dbReference type="Proteomes" id="UP000326678">
    <property type="component" value="Chromosome Gxm1"/>
</dbReference>
<proteinExistence type="predicted"/>
<protein>
    <submittedName>
        <fullName evidence="1">Uncharacterized protein</fullName>
    </submittedName>
</protein>
<dbReference type="KEGG" id="nsh:GXM_02852"/>
<dbReference type="AlphaFoldDB" id="A0A5P8VY80"/>
<accession>A0A5P8VY80</accession>
<organism evidence="1 2">
    <name type="scientific">Nostoc sphaeroides CCNUC1</name>
    <dbReference type="NCBI Taxonomy" id="2653204"/>
    <lineage>
        <taxon>Bacteria</taxon>
        <taxon>Bacillati</taxon>
        <taxon>Cyanobacteriota</taxon>
        <taxon>Cyanophyceae</taxon>
        <taxon>Nostocales</taxon>
        <taxon>Nostocaceae</taxon>
        <taxon>Nostoc</taxon>
    </lineage>
</organism>
<sequence>MLACHPYFEKIFIFFLPVIKHSGAKLSFFAISILMKTAQWQISTVNNCPWTHDPINK</sequence>
<dbReference type="EMBL" id="CP045226">
    <property type="protein sequence ID" value="QFS45375.1"/>
    <property type="molecule type" value="Genomic_DNA"/>
</dbReference>
<evidence type="ECO:0000313" key="1">
    <source>
        <dbReference type="EMBL" id="QFS45375.1"/>
    </source>
</evidence>
<reference evidence="1 2" key="1">
    <citation type="submission" date="2019-10" db="EMBL/GenBank/DDBJ databases">
        <title>Genomic and transcriptomic insights into the perfect genentic adaptation of a filamentous nitrogen-fixing cyanobacterium to rice fields.</title>
        <authorList>
            <person name="Chen Z."/>
        </authorList>
    </citation>
    <scope>NUCLEOTIDE SEQUENCE [LARGE SCALE GENOMIC DNA]</scope>
    <source>
        <strain evidence="1">CCNUC1</strain>
    </source>
</reference>
<gene>
    <name evidence="1" type="ORF">GXM_02852</name>
</gene>
<keyword evidence="2" id="KW-1185">Reference proteome</keyword>
<name>A0A5P8VY80_9NOSO</name>
<evidence type="ECO:0000313" key="2">
    <source>
        <dbReference type="Proteomes" id="UP000326678"/>
    </source>
</evidence>